<feature type="compositionally biased region" description="Basic and acidic residues" evidence="1">
    <location>
        <begin position="107"/>
        <end position="120"/>
    </location>
</feature>
<name>A0AAE0T2N8_9BIVA</name>
<accession>A0AAE0T2N8</accession>
<reference evidence="2" key="2">
    <citation type="journal article" date="2021" name="Genome Biol. Evol.">
        <title>Developing a high-quality reference genome for a parasitic bivalve with doubly uniparental inheritance (Bivalvia: Unionida).</title>
        <authorList>
            <person name="Smith C.H."/>
        </authorList>
    </citation>
    <scope>NUCLEOTIDE SEQUENCE</scope>
    <source>
        <strain evidence="2">CHS0354</strain>
        <tissue evidence="2">Mantle</tissue>
    </source>
</reference>
<dbReference type="EMBL" id="JAEAOA010001104">
    <property type="protein sequence ID" value="KAK3602697.1"/>
    <property type="molecule type" value="Genomic_DNA"/>
</dbReference>
<dbReference type="Proteomes" id="UP001195483">
    <property type="component" value="Unassembled WGS sequence"/>
</dbReference>
<evidence type="ECO:0000313" key="3">
    <source>
        <dbReference type="Proteomes" id="UP001195483"/>
    </source>
</evidence>
<evidence type="ECO:0000256" key="1">
    <source>
        <dbReference type="SAM" id="MobiDB-lite"/>
    </source>
</evidence>
<protein>
    <submittedName>
        <fullName evidence="2">Uncharacterized protein</fullName>
    </submittedName>
</protein>
<keyword evidence="3" id="KW-1185">Reference proteome</keyword>
<gene>
    <name evidence="2" type="ORF">CHS0354_017903</name>
</gene>
<proteinExistence type="predicted"/>
<feature type="region of interest" description="Disordered" evidence="1">
    <location>
        <begin position="100"/>
        <end position="131"/>
    </location>
</feature>
<comment type="caution">
    <text evidence="2">The sequence shown here is derived from an EMBL/GenBank/DDBJ whole genome shotgun (WGS) entry which is preliminary data.</text>
</comment>
<reference evidence="2" key="3">
    <citation type="submission" date="2023-05" db="EMBL/GenBank/DDBJ databases">
        <authorList>
            <person name="Smith C.H."/>
        </authorList>
    </citation>
    <scope>NUCLEOTIDE SEQUENCE</scope>
    <source>
        <strain evidence="2">CHS0354</strain>
        <tissue evidence="2">Mantle</tissue>
    </source>
</reference>
<reference evidence="2" key="1">
    <citation type="journal article" date="2021" name="Genome Biol. Evol.">
        <title>A High-Quality Reference Genome for a Parasitic Bivalve with Doubly Uniparental Inheritance (Bivalvia: Unionida).</title>
        <authorList>
            <person name="Smith C.H."/>
        </authorList>
    </citation>
    <scope>NUCLEOTIDE SEQUENCE</scope>
    <source>
        <strain evidence="2">CHS0354</strain>
    </source>
</reference>
<dbReference type="AlphaFoldDB" id="A0AAE0T2N8"/>
<evidence type="ECO:0000313" key="2">
    <source>
        <dbReference type="EMBL" id="KAK3602697.1"/>
    </source>
</evidence>
<sequence>MTWMVVVYADDDQLEEYRCKQANIGGPKHFEQASLVTFSHSVLSTHRKKNFEQLKKEIKRPLQLLPYCWSQNSSALRSKWRKGPDGTKCSSNQSAFNVIPTTVSPTKRREAKSFPPHLRDNGQGAKPEGTG</sequence>
<organism evidence="2 3">
    <name type="scientific">Potamilus streckersoni</name>
    <dbReference type="NCBI Taxonomy" id="2493646"/>
    <lineage>
        <taxon>Eukaryota</taxon>
        <taxon>Metazoa</taxon>
        <taxon>Spiralia</taxon>
        <taxon>Lophotrochozoa</taxon>
        <taxon>Mollusca</taxon>
        <taxon>Bivalvia</taxon>
        <taxon>Autobranchia</taxon>
        <taxon>Heteroconchia</taxon>
        <taxon>Palaeoheterodonta</taxon>
        <taxon>Unionida</taxon>
        <taxon>Unionoidea</taxon>
        <taxon>Unionidae</taxon>
        <taxon>Ambleminae</taxon>
        <taxon>Lampsilini</taxon>
        <taxon>Potamilus</taxon>
    </lineage>
</organism>